<dbReference type="PANTHER" id="PTHR10807:SF73">
    <property type="entry name" value="LD06050P"/>
    <property type="match status" value="1"/>
</dbReference>
<evidence type="ECO:0000313" key="5">
    <source>
        <dbReference type="Proteomes" id="UP000659654"/>
    </source>
</evidence>
<dbReference type="EMBL" id="CAJFCV020000001">
    <property type="protein sequence ID" value="CAG9086686.1"/>
    <property type="molecule type" value="Genomic_DNA"/>
</dbReference>
<dbReference type="SMR" id="A0A1I7RVC9"/>
<dbReference type="GO" id="GO:0005737">
    <property type="term" value="C:cytoplasm"/>
    <property type="evidence" value="ECO:0007669"/>
    <property type="project" value="TreeGrafter"/>
</dbReference>
<proteinExistence type="inferred from homology"/>
<dbReference type="InterPro" id="IPR029021">
    <property type="entry name" value="Prot-tyrosine_phosphatase-like"/>
</dbReference>
<organism evidence="4 6">
    <name type="scientific">Bursaphelenchus xylophilus</name>
    <name type="common">Pinewood nematode worm</name>
    <name type="synonym">Aphelenchoides xylophilus</name>
    <dbReference type="NCBI Taxonomy" id="6326"/>
    <lineage>
        <taxon>Eukaryota</taxon>
        <taxon>Metazoa</taxon>
        <taxon>Ecdysozoa</taxon>
        <taxon>Nematoda</taxon>
        <taxon>Chromadorea</taxon>
        <taxon>Rhabditida</taxon>
        <taxon>Tylenchina</taxon>
        <taxon>Tylenchomorpha</taxon>
        <taxon>Aphelenchoidea</taxon>
        <taxon>Aphelenchoididae</taxon>
        <taxon>Bursaphelenchus</taxon>
    </lineage>
</organism>
<evidence type="ECO:0000256" key="1">
    <source>
        <dbReference type="ARBA" id="ARBA00007471"/>
    </source>
</evidence>
<dbReference type="eggNOG" id="KOG1089">
    <property type="taxonomic scope" value="Eukaryota"/>
</dbReference>
<dbReference type="Pfam" id="PF06602">
    <property type="entry name" value="Myotub-related"/>
    <property type="match status" value="1"/>
</dbReference>
<reference evidence="6" key="1">
    <citation type="submission" date="2016-11" db="UniProtKB">
        <authorList>
            <consortium name="WormBaseParasite"/>
        </authorList>
    </citation>
    <scope>IDENTIFICATION</scope>
</reference>
<dbReference type="InterPro" id="IPR048994">
    <property type="entry name" value="PH-GRAM_MTMR6-9"/>
</dbReference>
<accession>A0A1I7RVC9</accession>
<dbReference type="Proteomes" id="UP000659654">
    <property type="component" value="Unassembled WGS sequence"/>
</dbReference>
<dbReference type="Proteomes" id="UP000582659">
    <property type="component" value="Unassembled WGS sequence"/>
</dbReference>
<dbReference type="SUPFAM" id="SSF50729">
    <property type="entry name" value="PH domain-like"/>
    <property type="match status" value="1"/>
</dbReference>
<sequence length="575" mass="65948">MELTEAIEKTRVDKVQLIRGPRPRQFGSLVLTGHHLIFAPEPDNGTKKKEERTEFWLLHRAVDRVVVEPGSLPEFPSVLHLKCKNFLVCSFIVKSQSDCQAVARSIERLSNLSNIDFEYPFYHPQSFEMLDNGWTAFDISQTYAKLSILSKDRWRISDVNKNFDVCPSYPSLVIVPQGIGDDFLRISATYRDGSRFPVLSYYHSDTQSCIIRCSQPLVSPTNRRCKEDELILNSLLSPKARGVIFDTRTEAIASAARAKGGGKEQRYHYNQWRYVHADLPQRKDFKDSLTKLIDACIEYGHTEKWLHKLASSRWLQYVSDALTAAGTIAQWVHCTDTETPVVVHGGEGTDTTLLVTSLSQLLLDADARTVRGFQSLIEAEWISAGHPFSLRCAHSAFGHGTLTGPHESPIFLCFLDCCWQLMRQYPSVFEFNEQFLILVAEHAFASEFGSFLGNNEKEKFEHNVKERSASLWSYVNHPNILADYINSLYQPYDSVLWPSVAAPSIILWERFYLRWQRNWTKIDQVWDDLGEWSRREKDLRSKLMSKSMSESRSDLKANGDMKNVIDQMENTKIHT</sequence>
<comment type="similarity">
    <text evidence="1">Belongs to the protein-tyrosine phosphatase family. Non-receptor class myotubularin subfamily.</text>
</comment>
<dbReference type="OrthoDB" id="271628at2759"/>
<dbReference type="AlphaFoldDB" id="A0A1I7RVC9"/>
<dbReference type="Gene3D" id="2.30.29.30">
    <property type="entry name" value="Pleckstrin-homology domain (PH domain)/Phosphotyrosine-binding domain (PTB)"/>
    <property type="match status" value="1"/>
</dbReference>
<dbReference type="PROSITE" id="PS51339">
    <property type="entry name" value="PPASE_MYOTUBULARIN"/>
    <property type="match status" value="1"/>
</dbReference>
<evidence type="ECO:0000313" key="3">
    <source>
        <dbReference type="EMBL" id="CAD5210603.1"/>
    </source>
</evidence>
<name>A0A1I7RVC9_BURXY</name>
<evidence type="ECO:0000313" key="6">
    <source>
        <dbReference type="WBParaSite" id="BXY_0469000.1"/>
    </source>
</evidence>
<keyword evidence="5" id="KW-1185">Reference proteome</keyword>
<dbReference type="InterPro" id="IPR010569">
    <property type="entry name" value="Myotubularin-like_Pase_dom"/>
</dbReference>
<dbReference type="WBParaSite" id="BXY_0469000.1">
    <property type="protein sequence ID" value="BXY_0469000.1"/>
    <property type="gene ID" value="BXY_0469000"/>
</dbReference>
<dbReference type="PANTHER" id="PTHR10807">
    <property type="entry name" value="MYOTUBULARIN-RELATED"/>
    <property type="match status" value="1"/>
</dbReference>
<gene>
    <name evidence="3" type="ORF">BXYJ_LOCUS2011</name>
</gene>
<dbReference type="Pfam" id="PF21098">
    <property type="entry name" value="PH-GRAM_MTMR6-like"/>
    <property type="match status" value="1"/>
</dbReference>
<protein>
    <submittedName>
        <fullName evidence="3">(pine wood nematode) hypothetical protein</fullName>
    </submittedName>
    <submittedName>
        <fullName evidence="6">Myotubularin phosphatase domain-containing protein</fullName>
    </submittedName>
</protein>
<feature type="domain" description="Myotubularin phosphatase" evidence="2">
    <location>
        <begin position="133"/>
        <end position="512"/>
    </location>
</feature>
<dbReference type="Proteomes" id="UP000095284">
    <property type="component" value="Unplaced"/>
</dbReference>
<evidence type="ECO:0000259" key="2">
    <source>
        <dbReference type="PROSITE" id="PS51339"/>
    </source>
</evidence>
<evidence type="ECO:0000313" key="4">
    <source>
        <dbReference type="Proteomes" id="UP000095284"/>
    </source>
</evidence>
<dbReference type="InterPro" id="IPR030564">
    <property type="entry name" value="Myotubularin"/>
</dbReference>
<dbReference type="GO" id="GO:0046856">
    <property type="term" value="P:phosphatidylinositol dephosphorylation"/>
    <property type="evidence" value="ECO:0007669"/>
    <property type="project" value="TreeGrafter"/>
</dbReference>
<dbReference type="GO" id="GO:0019903">
    <property type="term" value="F:protein phosphatase binding"/>
    <property type="evidence" value="ECO:0007669"/>
    <property type="project" value="TreeGrafter"/>
</dbReference>
<dbReference type="EMBL" id="CAJFDI010000001">
    <property type="protein sequence ID" value="CAD5210603.1"/>
    <property type="molecule type" value="Genomic_DNA"/>
</dbReference>
<dbReference type="SUPFAM" id="SSF52799">
    <property type="entry name" value="(Phosphotyrosine protein) phosphatases II"/>
    <property type="match status" value="1"/>
</dbReference>
<dbReference type="GO" id="GO:0010507">
    <property type="term" value="P:negative regulation of autophagy"/>
    <property type="evidence" value="ECO:0007669"/>
    <property type="project" value="TreeGrafter"/>
</dbReference>
<dbReference type="InterPro" id="IPR011993">
    <property type="entry name" value="PH-like_dom_sf"/>
</dbReference>
<reference evidence="3" key="2">
    <citation type="submission" date="2020-09" db="EMBL/GenBank/DDBJ databases">
        <authorList>
            <person name="Kikuchi T."/>
        </authorList>
    </citation>
    <scope>NUCLEOTIDE SEQUENCE</scope>
    <source>
        <strain evidence="3">Ka4C1</strain>
    </source>
</reference>